<organism evidence="1 2">
    <name type="scientific">Dioscorea alata</name>
    <name type="common">Purple yam</name>
    <dbReference type="NCBI Taxonomy" id="55571"/>
    <lineage>
        <taxon>Eukaryota</taxon>
        <taxon>Viridiplantae</taxon>
        <taxon>Streptophyta</taxon>
        <taxon>Embryophyta</taxon>
        <taxon>Tracheophyta</taxon>
        <taxon>Spermatophyta</taxon>
        <taxon>Magnoliopsida</taxon>
        <taxon>Liliopsida</taxon>
        <taxon>Dioscoreales</taxon>
        <taxon>Dioscoreaceae</taxon>
        <taxon>Dioscorea</taxon>
    </lineage>
</organism>
<reference evidence="2" key="1">
    <citation type="journal article" date="2022" name="Nat. Commun.">
        <title>Chromosome evolution and the genetic basis of agronomically important traits in greater yam.</title>
        <authorList>
            <person name="Bredeson J.V."/>
            <person name="Lyons J.B."/>
            <person name="Oniyinde I.O."/>
            <person name="Okereke N.R."/>
            <person name="Kolade O."/>
            <person name="Nnabue I."/>
            <person name="Nwadili C.O."/>
            <person name="Hribova E."/>
            <person name="Parker M."/>
            <person name="Nwogha J."/>
            <person name="Shu S."/>
            <person name="Carlson J."/>
            <person name="Kariba R."/>
            <person name="Muthemba S."/>
            <person name="Knop K."/>
            <person name="Barton G.J."/>
            <person name="Sherwood A.V."/>
            <person name="Lopez-Montes A."/>
            <person name="Asiedu R."/>
            <person name="Jamnadass R."/>
            <person name="Muchugi A."/>
            <person name="Goodstein D."/>
            <person name="Egesi C.N."/>
            <person name="Featherston J."/>
            <person name="Asfaw A."/>
            <person name="Simpson G.G."/>
            <person name="Dolezel J."/>
            <person name="Hendre P.S."/>
            <person name="Van Deynze A."/>
            <person name="Kumar P.L."/>
            <person name="Obidiegwu J.E."/>
            <person name="Bhattacharjee R."/>
            <person name="Rokhsar D.S."/>
        </authorList>
    </citation>
    <scope>NUCLEOTIDE SEQUENCE [LARGE SCALE GENOMIC DNA]</scope>
    <source>
        <strain evidence="2">cv. TDa95/00328</strain>
    </source>
</reference>
<sequence>MKMMYIYKAGWRKKTQAAAYLMRDDGQLKSNGRGGEKGGVMVCRRERNKSSYMFISFLCGLVTGCIVGAGSPTRESRGREKRLCSLCSFVAQLFFRFHLPSPILFKLFPYFSQSQRERERERERSPNDLINGFQLHYHMEE</sequence>
<evidence type="ECO:0000313" key="2">
    <source>
        <dbReference type="Proteomes" id="UP000827976"/>
    </source>
</evidence>
<protein>
    <submittedName>
        <fullName evidence="1">Sodium:dicarboxylate symporter protein</fullName>
    </submittedName>
</protein>
<proteinExistence type="predicted"/>
<dbReference type="EMBL" id="CM037020">
    <property type="protein sequence ID" value="KAH7670064.1"/>
    <property type="molecule type" value="Genomic_DNA"/>
</dbReference>
<name>A0ACB7V987_DIOAL</name>
<comment type="caution">
    <text evidence="1">The sequence shown here is derived from an EMBL/GenBank/DDBJ whole genome shotgun (WGS) entry which is preliminary data.</text>
</comment>
<gene>
    <name evidence="1" type="ORF">IHE45_10G000400</name>
</gene>
<accession>A0ACB7V987</accession>
<dbReference type="Proteomes" id="UP000827976">
    <property type="component" value="Chromosome 10"/>
</dbReference>
<keyword evidence="2" id="KW-1185">Reference proteome</keyword>
<evidence type="ECO:0000313" key="1">
    <source>
        <dbReference type="EMBL" id="KAH7670064.1"/>
    </source>
</evidence>